<comment type="caution">
    <text evidence="1">The sequence shown here is derived from an EMBL/GenBank/DDBJ whole genome shotgun (WGS) entry which is preliminary data.</text>
</comment>
<protein>
    <recommendedName>
        <fullName evidence="3">Pectate lyase superfamily protein domain-containing protein</fullName>
    </recommendedName>
</protein>
<proteinExistence type="predicted"/>
<dbReference type="InterPro" id="IPR012334">
    <property type="entry name" value="Pectin_lyas_fold"/>
</dbReference>
<sequence>MTHQETRKPINFNSLKPFLMAVSSLALMTGCSSRADEQPADLPEILTGMASGTGNYLPDFSYAGYEFGTAPLPAKTGTVISVTGHGAVANDEIDDSRAVLAAFEAARDIEGPVTVEFPAGRFILSDILFIDRSDFILKGAGSGEGGTTLHFPRPLTMIDQSDALDELREYIVELDKRQVETDKNLDVLFSEYSWSGGMIWVKVPDGRPAGYLPRYDAPANVLATLAEGTRGERTIRMENNDSLSAGDVVQVQWFNRAGEDGPLIDEIYNDPDIEVGSHHWTYHDRALARQMTRIEAIDGDMVTIADPLLHDISADLPAYASQWDHLSNIGIEGLRLEFPPALVFGHHVEQGYNGIYLTSAFNSWISDVEIANADSGILTYDSASVTIRDIETTGTRMAHYSVHIGNCHNMLVEGLTVRNPVLHDLSFNTQSTKSVYLDTEVFDEPVLDQHAGANHQNLFDNVTLHITPVEKDGKLTFPVWDGSGAGYWQPGHGAFNTTWNLKLVMDEATDETIVLEGLAEGPNARIIGLSGNGAFALDYRPAPYTEFINQPVTNAPSLYRYQLQQRTAGQ</sequence>
<accession>A0A8J2V3Z5</accession>
<dbReference type="EMBL" id="BMGH01000001">
    <property type="protein sequence ID" value="GGD00846.1"/>
    <property type="molecule type" value="Genomic_DNA"/>
</dbReference>
<name>A0A8J2V3Z5_9PROT</name>
<dbReference type="RefSeq" id="WP_188159928.1">
    <property type="nucleotide sequence ID" value="NZ_JACVVO010000002.1"/>
</dbReference>
<reference evidence="1" key="2">
    <citation type="submission" date="2020-09" db="EMBL/GenBank/DDBJ databases">
        <authorList>
            <person name="Sun Q."/>
            <person name="Zhou Y."/>
        </authorList>
    </citation>
    <scope>NUCLEOTIDE SEQUENCE</scope>
    <source>
        <strain evidence="1">CGMCC 1.12921</strain>
    </source>
</reference>
<keyword evidence="2" id="KW-1185">Reference proteome</keyword>
<dbReference type="Proteomes" id="UP000613582">
    <property type="component" value="Unassembled WGS sequence"/>
</dbReference>
<dbReference type="InterPro" id="IPR011050">
    <property type="entry name" value="Pectin_lyase_fold/virulence"/>
</dbReference>
<reference evidence="1" key="1">
    <citation type="journal article" date="2014" name="Int. J. Syst. Evol. Microbiol.">
        <title>Complete genome sequence of Corynebacterium casei LMG S-19264T (=DSM 44701T), isolated from a smear-ripened cheese.</title>
        <authorList>
            <consortium name="US DOE Joint Genome Institute (JGI-PGF)"/>
            <person name="Walter F."/>
            <person name="Albersmeier A."/>
            <person name="Kalinowski J."/>
            <person name="Ruckert C."/>
        </authorList>
    </citation>
    <scope>NUCLEOTIDE SEQUENCE</scope>
    <source>
        <strain evidence="1">CGMCC 1.12921</strain>
    </source>
</reference>
<dbReference type="AlphaFoldDB" id="A0A8J2V3Z5"/>
<organism evidence="1 2">
    <name type="scientific">Aquisalinus flavus</name>
    <dbReference type="NCBI Taxonomy" id="1526572"/>
    <lineage>
        <taxon>Bacteria</taxon>
        <taxon>Pseudomonadati</taxon>
        <taxon>Pseudomonadota</taxon>
        <taxon>Alphaproteobacteria</taxon>
        <taxon>Parvularculales</taxon>
        <taxon>Parvularculaceae</taxon>
        <taxon>Aquisalinus</taxon>
    </lineage>
</organism>
<evidence type="ECO:0000313" key="2">
    <source>
        <dbReference type="Proteomes" id="UP000613582"/>
    </source>
</evidence>
<gene>
    <name evidence="1" type="ORF">GCM10011342_07320</name>
</gene>
<dbReference type="SUPFAM" id="SSF51126">
    <property type="entry name" value="Pectin lyase-like"/>
    <property type="match status" value="1"/>
</dbReference>
<dbReference type="Gene3D" id="2.160.20.10">
    <property type="entry name" value="Single-stranded right-handed beta-helix, Pectin lyase-like"/>
    <property type="match status" value="2"/>
</dbReference>
<evidence type="ECO:0008006" key="3">
    <source>
        <dbReference type="Google" id="ProtNLM"/>
    </source>
</evidence>
<evidence type="ECO:0000313" key="1">
    <source>
        <dbReference type="EMBL" id="GGD00846.1"/>
    </source>
</evidence>
<dbReference type="PROSITE" id="PS51257">
    <property type="entry name" value="PROKAR_LIPOPROTEIN"/>
    <property type="match status" value="1"/>
</dbReference>